<feature type="region of interest" description="Disordered" evidence="1">
    <location>
        <begin position="30"/>
        <end position="70"/>
    </location>
</feature>
<comment type="caution">
    <text evidence="3">The sequence shown here is derived from an EMBL/GenBank/DDBJ whole genome shotgun (WGS) entry which is preliminary data.</text>
</comment>
<dbReference type="RefSeq" id="WP_249285620.1">
    <property type="nucleotide sequence ID" value="NZ_JACRSO010000004.1"/>
</dbReference>
<sequence length="238" mass="25661">MKMHKTITLLTAWVCALACTALLGGCAAPAQPSPSATPAASTAPASPAPTQAPQPTATVQPTAQPTATAQAQGALLPDAFPLEFTFSSGAGGWGTVLTLQPDGTFTGSYHDSEMGDRDEARYPNGTVYVCTFSGRFEDIRQVDDHTYALTLGKVATEKPKDETWIQDGIRYIAADPYGLETGKSFLLYTPETPLQRLSEDFLSWWPLRFSQDGSTPSTLSCYGLYNREANYGFFTYES</sequence>
<proteinExistence type="predicted"/>
<feature type="compositionally biased region" description="Low complexity" evidence="1">
    <location>
        <begin position="30"/>
        <end position="45"/>
    </location>
</feature>
<gene>
    <name evidence="3" type="ORF">H8699_10260</name>
</gene>
<organism evidence="3 4">
    <name type="scientific">Luoshenia tenuis</name>
    <dbReference type="NCBI Taxonomy" id="2763654"/>
    <lineage>
        <taxon>Bacteria</taxon>
        <taxon>Bacillati</taxon>
        <taxon>Bacillota</taxon>
        <taxon>Clostridia</taxon>
        <taxon>Christensenellales</taxon>
        <taxon>Christensenellaceae</taxon>
        <taxon>Luoshenia</taxon>
    </lineage>
</organism>
<accession>A0A926D1J4</accession>
<keyword evidence="4" id="KW-1185">Reference proteome</keyword>
<protein>
    <submittedName>
        <fullName evidence="3">Uncharacterized protein</fullName>
    </submittedName>
</protein>
<feature type="compositionally biased region" description="Low complexity" evidence="1">
    <location>
        <begin position="53"/>
        <end position="70"/>
    </location>
</feature>
<feature type="signal peptide" evidence="2">
    <location>
        <begin position="1"/>
        <end position="30"/>
    </location>
</feature>
<dbReference type="PROSITE" id="PS51257">
    <property type="entry name" value="PROKAR_LIPOPROTEIN"/>
    <property type="match status" value="1"/>
</dbReference>
<name>A0A926D1J4_9FIRM</name>
<feature type="chain" id="PRO_5037942411" evidence="2">
    <location>
        <begin position="31"/>
        <end position="238"/>
    </location>
</feature>
<evidence type="ECO:0000256" key="1">
    <source>
        <dbReference type="SAM" id="MobiDB-lite"/>
    </source>
</evidence>
<reference evidence="3" key="1">
    <citation type="submission" date="2020-08" db="EMBL/GenBank/DDBJ databases">
        <title>Genome public.</title>
        <authorList>
            <person name="Liu C."/>
            <person name="Sun Q."/>
        </authorList>
    </citation>
    <scope>NUCLEOTIDE SEQUENCE</scope>
    <source>
        <strain evidence="3">NSJ-44</strain>
    </source>
</reference>
<dbReference type="AlphaFoldDB" id="A0A926D1J4"/>
<evidence type="ECO:0000313" key="4">
    <source>
        <dbReference type="Proteomes" id="UP000654279"/>
    </source>
</evidence>
<evidence type="ECO:0000313" key="3">
    <source>
        <dbReference type="EMBL" id="MBC8529809.1"/>
    </source>
</evidence>
<dbReference type="Proteomes" id="UP000654279">
    <property type="component" value="Unassembled WGS sequence"/>
</dbReference>
<evidence type="ECO:0000256" key="2">
    <source>
        <dbReference type="SAM" id="SignalP"/>
    </source>
</evidence>
<dbReference type="EMBL" id="JACRSO010000004">
    <property type="protein sequence ID" value="MBC8529809.1"/>
    <property type="molecule type" value="Genomic_DNA"/>
</dbReference>
<keyword evidence="2" id="KW-0732">Signal</keyword>